<feature type="signal peptide" evidence="5">
    <location>
        <begin position="1"/>
        <end position="34"/>
    </location>
</feature>
<evidence type="ECO:0000313" key="8">
    <source>
        <dbReference type="Proteomes" id="UP000265100"/>
    </source>
</evidence>
<dbReference type="Proteomes" id="UP000265100">
    <property type="component" value="Chromosome 3"/>
</dbReference>
<dbReference type="Pfam" id="PF00047">
    <property type="entry name" value="ig"/>
    <property type="match status" value="1"/>
</dbReference>
<evidence type="ECO:0000313" key="7">
    <source>
        <dbReference type="Ensembl" id="ENSACLP00000083427.1"/>
    </source>
</evidence>
<dbReference type="InterPro" id="IPR036179">
    <property type="entry name" value="Ig-like_dom_sf"/>
</dbReference>
<protein>
    <recommendedName>
        <fullName evidence="6">Immunoglobulin domain-containing protein</fullName>
    </recommendedName>
</protein>
<keyword evidence="1 5" id="KW-0732">Signal</keyword>
<dbReference type="AlphaFoldDB" id="A0AAX7VQP1"/>
<sequence length="361" mass="39559">MLSQLNNMAVTTLCFRMIMVEFILLGTQVQKSCTWDEDAAVPRVTPNRLQHFEYESVSLHCDGSTQLRGFRNNEAFSPACVTKKTSSGSSCVFDKVYQGDSGEYWCEAKGGESSNTINITVTGGSVILDSPALAVLEGSSVTLLCRTKTTSINFAFFYKYDVILEKRAVQRINIDNFSKLNEGLYKCSIPHVGESPESWLPMKVLPALPHEDTRPHGSDYKYVIALLWTAIIILIMILVTLLGRFLHTGKGRGFLLFCSSPLQRRTTAASISMEANPAGFLVFCSSLLQRILTSTSHSAEANTADELVYSTLTIRGAQHSCQPESDLLSSTVTSRGGEGPGFTVKEDIYSAIRIATEGSDT</sequence>
<keyword evidence="8" id="KW-1185">Reference proteome</keyword>
<dbReference type="InterPro" id="IPR013151">
    <property type="entry name" value="Immunoglobulin_dom"/>
</dbReference>
<dbReference type="GO" id="GO:0004888">
    <property type="term" value="F:transmembrane signaling receptor activity"/>
    <property type="evidence" value="ECO:0007669"/>
    <property type="project" value="TreeGrafter"/>
</dbReference>
<feature type="domain" description="Immunoglobulin" evidence="6">
    <location>
        <begin position="130"/>
        <end position="203"/>
    </location>
</feature>
<keyword evidence="4" id="KW-1133">Transmembrane helix</keyword>
<dbReference type="InterPro" id="IPR013783">
    <property type="entry name" value="Ig-like_fold"/>
</dbReference>
<reference evidence="7" key="4">
    <citation type="submission" date="2025-09" db="UniProtKB">
        <authorList>
            <consortium name="Ensembl"/>
        </authorList>
    </citation>
    <scope>IDENTIFICATION</scope>
</reference>
<evidence type="ECO:0000259" key="6">
    <source>
        <dbReference type="SMART" id="SM00409"/>
    </source>
</evidence>
<keyword evidence="4" id="KW-0472">Membrane</keyword>
<dbReference type="SMART" id="SM00409">
    <property type="entry name" value="IG"/>
    <property type="match status" value="2"/>
</dbReference>
<dbReference type="PANTHER" id="PTHR11481">
    <property type="entry name" value="IMMUNOGLOBULIN FC RECEPTOR"/>
    <property type="match status" value="1"/>
</dbReference>
<organism evidence="7 8">
    <name type="scientific">Astatotilapia calliptera</name>
    <name type="common">Eastern happy</name>
    <name type="synonym">Chromis callipterus</name>
    <dbReference type="NCBI Taxonomy" id="8154"/>
    <lineage>
        <taxon>Eukaryota</taxon>
        <taxon>Metazoa</taxon>
        <taxon>Chordata</taxon>
        <taxon>Craniata</taxon>
        <taxon>Vertebrata</taxon>
        <taxon>Euteleostomi</taxon>
        <taxon>Actinopterygii</taxon>
        <taxon>Neopterygii</taxon>
        <taxon>Teleostei</taxon>
        <taxon>Neoteleostei</taxon>
        <taxon>Acanthomorphata</taxon>
        <taxon>Ovalentaria</taxon>
        <taxon>Cichlomorphae</taxon>
        <taxon>Cichliformes</taxon>
        <taxon>Cichlidae</taxon>
        <taxon>African cichlids</taxon>
        <taxon>Pseudocrenilabrinae</taxon>
        <taxon>Haplochromini</taxon>
        <taxon>Astatotilapia</taxon>
    </lineage>
</organism>
<keyword evidence="4" id="KW-0812">Transmembrane</keyword>
<feature type="domain" description="Immunoglobulin" evidence="6">
    <location>
        <begin position="46"/>
        <end position="122"/>
    </location>
</feature>
<dbReference type="Gene3D" id="2.60.40.10">
    <property type="entry name" value="Immunoglobulins"/>
    <property type="match status" value="2"/>
</dbReference>
<feature type="chain" id="PRO_5044273479" description="Immunoglobulin domain-containing protein" evidence="5">
    <location>
        <begin position="35"/>
        <end position="361"/>
    </location>
</feature>
<keyword evidence="3" id="KW-0393">Immunoglobulin domain</keyword>
<evidence type="ECO:0000256" key="3">
    <source>
        <dbReference type="ARBA" id="ARBA00023319"/>
    </source>
</evidence>
<dbReference type="GeneTree" id="ENSGT00990000204886"/>
<dbReference type="Ensembl" id="ENSACLT00000089864.1">
    <property type="protein sequence ID" value="ENSACLP00000083427.1"/>
    <property type="gene ID" value="ENSACLG00000030534.1"/>
</dbReference>
<dbReference type="SUPFAM" id="SSF48726">
    <property type="entry name" value="Immunoglobulin"/>
    <property type="match status" value="2"/>
</dbReference>
<dbReference type="PANTHER" id="PTHR11481:SF64">
    <property type="entry name" value="FC RECEPTOR-LIKE PROTEIN 4"/>
    <property type="match status" value="1"/>
</dbReference>
<evidence type="ECO:0000256" key="5">
    <source>
        <dbReference type="SAM" id="SignalP"/>
    </source>
</evidence>
<feature type="transmembrane region" description="Helical" evidence="4">
    <location>
        <begin position="222"/>
        <end position="242"/>
    </location>
</feature>
<dbReference type="InterPro" id="IPR050488">
    <property type="entry name" value="Ig_Fc_receptor"/>
</dbReference>
<keyword evidence="2" id="KW-1015">Disulfide bond</keyword>
<reference evidence="8" key="2">
    <citation type="submission" date="2023-03" db="EMBL/GenBank/DDBJ databases">
        <authorList>
            <consortium name="Wellcome Sanger Institute Data Sharing"/>
        </authorList>
    </citation>
    <scope>NUCLEOTIDE SEQUENCE [LARGE SCALE GENOMIC DNA]</scope>
</reference>
<evidence type="ECO:0000256" key="4">
    <source>
        <dbReference type="SAM" id="Phobius"/>
    </source>
</evidence>
<name>A0AAX7VQP1_ASTCA</name>
<evidence type="ECO:0000256" key="1">
    <source>
        <dbReference type="ARBA" id="ARBA00022729"/>
    </source>
</evidence>
<dbReference type="GO" id="GO:0006955">
    <property type="term" value="P:immune response"/>
    <property type="evidence" value="ECO:0007669"/>
    <property type="project" value="TreeGrafter"/>
</dbReference>
<reference evidence="7 8" key="1">
    <citation type="submission" date="2018-05" db="EMBL/GenBank/DDBJ databases">
        <authorList>
            <person name="Datahose"/>
        </authorList>
    </citation>
    <scope>NUCLEOTIDE SEQUENCE</scope>
</reference>
<evidence type="ECO:0000256" key="2">
    <source>
        <dbReference type="ARBA" id="ARBA00023157"/>
    </source>
</evidence>
<dbReference type="GO" id="GO:0007166">
    <property type="term" value="P:cell surface receptor signaling pathway"/>
    <property type="evidence" value="ECO:0007669"/>
    <property type="project" value="TreeGrafter"/>
</dbReference>
<proteinExistence type="predicted"/>
<dbReference type="GO" id="GO:0009897">
    <property type="term" value="C:external side of plasma membrane"/>
    <property type="evidence" value="ECO:0007669"/>
    <property type="project" value="TreeGrafter"/>
</dbReference>
<dbReference type="InterPro" id="IPR003599">
    <property type="entry name" value="Ig_sub"/>
</dbReference>
<accession>A0AAX7VQP1</accession>
<reference evidence="7" key="3">
    <citation type="submission" date="2025-08" db="UniProtKB">
        <authorList>
            <consortium name="Ensembl"/>
        </authorList>
    </citation>
    <scope>IDENTIFICATION</scope>
</reference>